<evidence type="ECO:0000313" key="2">
    <source>
        <dbReference type="Proteomes" id="UP000003732"/>
    </source>
</evidence>
<name>F1YXU6_9STRE</name>
<accession>F1YXU6</accession>
<evidence type="ECO:0000313" key="1">
    <source>
        <dbReference type="EMBL" id="EGE55150.1"/>
    </source>
</evidence>
<gene>
    <name evidence="1" type="ORF">SPB_1425</name>
</gene>
<dbReference type="RefSeq" id="WP_003106095.1">
    <property type="nucleotide sequence ID" value="NZ_AEUT02000001.1"/>
</dbReference>
<dbReference type="GeneID" id="61421053"/>
<dbReference type="eggNOG" id="ENOG502ZINV">
    <property type="taxonomic scope" value="Bacteria"/>
</dbReference>
<dbReference type="Proteomes" id="UP000003732">
    <property type="component" value="Unassembled WGS sequence"/>
</dbReference>
<proteinExistence type="predicted"/>
<dbReference type="HOGENOM" id="CLU_153154_1_0_9"/>
<comment type="caution">
    <text evidence="1">The sequence shown here is derived from an EMBL/GenBank/DDBJ whole genome shotgun (WGS) entry which is preliminary data.</text>
</comment>
<dbReference type="AlphaFoldDB" id="F1YXU6"/>
<reference evidence="1 2" key="1">
    <citation type="submission" date="2011-02" db="EMBL/GenBank/DDBJ databases">
        <authorList>
            <person name="Stanhope M.J."/>
            <person name="Durkin A.S."/>
            <person name="Hostetler J."/>
            <person name="Kim M."/>
            <person name="Radune D."/>
            <person name="Singh I."/>
            <person name="Town C.D."/>
        </authorList>
    </citation>
    <scope>NUCLEOTIDE SEQUENCE [LARGE SCALE GENOMIC DNA]</scope>
    <source>
        <strain evidence="1 2">NCFD 2020</strain>
    </source>
</reference>
<dbReference type="EMBL" id="AEUT02000001">
    <property type="protein sequence ID" value="EGE55150.1"/>
    <property type="molecule type" value="Genomic_DNA"/>
</dbReference>
<sequence>MTLVNLRSFISFDFDGFQKDKSLVFLSAKNKMENKGVKVVLLIMSDNTHYQNDKSNLGEQIAVTILNKTESDFSDFLPLKTFCKVINVTKSTVYGEFQNQLSLHADVTKIDNEVKR</sequence>
<protein>
    <submittedName>
        <fullName evidence="1">Conserved domain protein</fullName>
    </submittedName>
</protein>
<organism evidence="1 2">
    <name type="scientific">Streptococcus parauberis NCFD 2020</name>
    <dbReference type="NCBI Taxonomy" id="873447"/>
    <lineage>
        <taxon>Bacteria</taxon>
        <taxon>Bacillati</taxon>
        <taxon>Bacillota</taxon>
        <taxon>Bacilli</taxon>
        <taxon>Lactobacillales</taxon>
        <taxon>Streptococcaceae</taxon>
        <taxon>Streptococcus</taxon>
    </lineage>
</organism>